<organism evidence="1 2">
    <name type="scientific">Pseudoalteromonas rubra</name>
    <dbReference type="NCBI Taxonomy" id="43658"/>
    <lineage>
        <taxon>Bacteria</taxon>
        <taxon>Pseudomonadati</taxon>
        <taxon>Pseudomonadota</taxon>
        <taxon>Gammaproteobacteria</taxon>
        <taxon>Alteromonadales</taxon>
        <taxon>Pseudoalteromonadaceae</taxon>
        <taxon>Pseudoalteromonas</taxon>
    </lineage>
</organism>
<protein>
    <submittedName>
        <fullName evidence="1">Uncharacterized protein</fullName>
    </submittedName>
</protein>
<evidence type="ECO:0000313" key="1">
    <source>
        <dbReference type="EMBL" id="TMP28598.1"/>
    </source>
</evidence>
<proteinExistence type="predicted"/>
<dbReference type="RefSeq" id="WP_138546975.1">
    <property type="nucleotide sequence ID" value="NZ_PNCJ01000129.1"/>
</dbReference>
<dbReference type="AlphaFoldDB" id="A0A5S3WN20"/>
<name>A0A5S3WN20_9GAMM</name>
<dbReference type="Proteomes" id="UP000306719">
    <property type="component" value="Unassembled WGS sequence"/>
</dbReference>
<feature type="non-terminal residue" evidence="1">
    <location>
        <position position="1"/>
    </location>
</feature>
<accession>A0A5S3WN20</accession>
<sequence>RALRLPGLDDQILQLAQDTERWFHLQPTQVTSVFFEHAKKLKLEVRKDLHAIAQNGTATIKVNGEVISTIAISDIQADEYLEPKVGLSNQDYIT</sequence>
<reference evidence="1 2" key="1">
    <citation type="submission" date="2018-01" db="EMBL/GenBank/DDBJ databases">
        <authorList>
            <person name="Paulsen S."/>
            <person name="Gram L.K."/>
        </authorList>
    </citation>
    <scope>NUCLEOTIDE SEQUENCE [LARGE SCALE GENOMIC DNA]</scope>
    <source>
        <strain evidence="1 2">S2599</strain>
    </source>
</reference>
<comment type="caution">
    <text evidence="1">The sequence shown here is derived from an EMBL/GenBank/DDBJ whole genome shotgun (WGS) entry which is preliminary data.</text>
</comment>
<dbReference type="EMBL" id="PNCJ01000129">
    <property type="protein sequence ID" value="TMP28598.1"/>
    <property type="molecule type" value="Genomic_DNA"/>
</dbReference>
<feature type="non-terminal residue" evidence="1">
    <location>
        <position position="94"/>
    </location>
</feature>
<evidence type="ECO:0000313" key="2">
    <source>
        <dbReference type="Proteomes" id="UP000306719"/>
    </source>
</evidence>
<gene>
    <name evidence="1" type="ORF">CWB98_23720</name>
</gene>
<reference evidence="2" key="2">
    <citation type="submission" date="2019-06" db="EMBL/GenBank/DDBJ databases">
        <title>Co-occurence of chitin degradation, pigmentation and bioactivity in marine Pseudoalteromonas.</title>
        <authorList>
            <person name="Sonnenschein E.C."/>
            <person name="Bech P.K."/>
        </authorList>
    </citation>
    <scope>NUCLEOTIDE SEQUENCE [LARGE SCALE GENOMIC DNA]</scope>
    <source>
        <strain evidence="2">S2599</strain>
    </source>
</reference>